<gene>
    <name evidence="5" type="ORF">Q763_07215</name>
</gene>
<name>A0A0A2M127_9FLAO</name>
<dbReference type="PANTHER" id="PTHR11361">
    <property type="entry name" value="DNA MISMATCH REPAIR PROTEIN MUTS FAMILY MEMBER"/>
    <property type="match status" value="1"/>
</dbReference>
<reference evidence="5 6" key="1">
    <citation type="submission" date="2013-09" db="EMBL/GenBank/DDBJ databases">
        <authorList>
            <person name="Zeng Z."/>
            <person name="Chen C."/>
        </authorList>
    </citation>
    <scope>NUCLEOTIDE SEQUENCE [LARGE SCALE GENOMIC DNA]</scope>
    <source>
        <strain evidence="5 6">F44-8</strain>
    </source>
</reference>
<dbReference type="RefSeq" id="WP_035132609.1">
    <property type="nucleotide sequence ID" value="NZ_JRLV01000006.1"/>
</dbReference>
<dbReference type="Pfam" id="PF00488">
    <property type="entry name" value="MutS_V"/>
    <property type="match status" value="1"/>
</dbReference>
<evidence type="ECO:0000313" key="6">
    <source>
        <dbReference type="Proteomes" id="UP000030129"/>
    </source>
</evidence>
<protein>
    <recommendedName>
        <fullName evidence="4">DNA mismatch repair proteins mutS family domain-containing protein</fullName>
    </recommendedName>
</protein>
<keyword evidence="2" id="KW-0067">ATP-binding</keyword>
<dbReference type="Gene3D" id="3.40.50.300">
    <property type="entry name" value="P-loop containing nucleotide triphosphate hydrolases"/>
    <property type="match status" value="1"/>
</dbReference>
<dbReference type="SUPFAM" id="SSF52540">
    <property type="entry name" value="P-loop containing nucleoside triphosphate hydrolases"/>
    <property type="match status" value="1"/>
</dbReference>
<evidence type="ECO:0000256" key="1">
    <source>
        <dbReference type="ARBA" id="ARBA00022741"/>
    </source>
</evidence>
<comment type="caution">
    <text evidence="5">The sequence shown here is derived from an EMBL/GenBank/DDBJ whole genome shotgun (WGS) entry which is preliminary data.</text>
</comment>
<evidence type="ECO:0000259" key="4">
    <source>
        <dbReference type="SMART" id="SM00534"/>
    </source>
</evidence>
<dbReference type="STRING" id="1406840.Q763_07215"/>
<dbReference type="InterPro" id="IPR036187">
    <property type="entry name" value="DNA_mismatch_repair_MutS_sf"/>
</dbReference>
<dbReference type="GO" id="GO:0140664">
    <property type="term" value="F:ATP-dependent DNA damage sensor activity"/>
    <property type="evidence" value="ECO:0007669"/>
    <property type="project" value="InterPro"/>
</dbReference>
<dbReference type="AlphaFoldDB" id="A0A0A2M127"/>
<evidence type="ECO:0000256" key="3">
    <source>
        <dbReference type="ARBA" id="ARBA00023125"/>
    </source>
</evidence>
<keyword evidence="1" id="KW-0547">Nucleotide-binding</keyword>
<feature type="domain" description="DNA mismatch repair proteins mutS family" evidence="4">
    <location>
        <begin position="240"/>
        <end position="422"/>
    </location>
</feature>
<dbReference type="GO" id="GO:0030983">
    <property type="term" value="F:mismatched DNA binding"/>
    <property type="evidence" value="ECO:0007669"/>
    <property type="project" value="InterPro"/>
</dbReference>
<proteinExistence type="predicted"/>
<evidence type="ECO:0000313" key="5">
    <source>
        <dbReference type="EMBL" id="KGO82045.1"/>
    </source>
</evidence>
<keyword evidence="3" id="KW-0238">DNA-binding</keyword>
<dbReference type="eggNOG" id="COG0249">
    <property type="taxonomic scope" value="Bacteria"/>
</dbReference>
<dbReference type="InterPro" id="IPR000432">
    <property type="entry name" value="DNA_mismatch_repair_MutS_C"/>
</dbReference>
<dbReference type="SMART" id="SM00534">
    <property type="entry name" value="MUTSac"/>
    <property type="match status" value="1"/>
</dbReference>
<dbReference type="InterPro" id="IPR027417">
    <property type="entry name" value="P-loop_NTPase"/>
</dbReference>
<evidence type="ECO:0000256" key="2">
    <source>
        <dbReference type="ARBA" id="ARBA00022840"/>
    </source>
</evidence>
<keyword evidence="6" id="KW-1185">Reference proteome</keyword>
<dbReference type="InterPro" id="IPR045076">
    <property type="entry name" value="MutS"/>
</dbReference>
<dbReference type="GO" id="GO:0006298">
    <property type="term" value="P:mismatch repair"/>
    <property type="evidence" value="ECO:0007669"/>
    <property type="project" value="InterPro"/>
</dbReference>
<dbReference type="SUPFAM" id="SSF48334">
    <property type="entry name" value="DNA repair protein MutS, domain III"/>
    <property type="match status" value="1"/>
</dbReference>
<organism evidence="5 6">
    <name type="scientific">Flavobacterium beibuense F44-8</name>
    <dbReference type="NCBI Taxonomy" id="1406840"/>
    <lineage>
        <taxon>Bacteria</taxon>
        <taxon>Pseudomonadati</taxon>
        <taxon>Bacteroidota</taxon>
        <taxon>Flavobacteriia</taxon>
        <taxon>Flavobacteriales</taxon>
        <taxon>Flavobacteriaceae</taxon>
        <taxon>Flavobacterium</taxon>
    </lineage>
</organism>
<dbReference type="GO" id="GO:0005524">
    <property type="term" value="F:ATP binding"/>
    <property type="evidence" value="ECO:0007669"/>
    <property type="project" value="UniProtKB-KW"/>
</dbReference>
<sequence>MRIKDLNVNEDILELFNYTLNGDAKAEVKKLLSLPLVSTEEILERQNILKGFMENFSLFESYSYSRIDFRQVYIFLRNFDEHDFFPKRLKLKLRFSKKKHYDYRGRCVQLITLFHRLHNHYIKRLVTAPFPEQYKNDIRLLDDFLNSFKLDYYENLIREHKFGIKHIVQIIKHISLKKQKREITPFQDTYTLFEAYISVITGIKRHNFCFPEISTGQVSLTDFYHPLLKDPVKNTFTSNSNVILITGPNMSGKSTLLKAISLCIYLGNIGFAVPAKAAQLPRYNNISVFINLNDDMQSGYSHFMTEVINLKNVALEATDNSSNYAVFDELFRGTNIEDALEISQTTLRGLLNFKNSLFLVSSHLHQLTEMKEIQDNIIDTFYLDCNLKANTPAFTYNLKPGWSDVKIGRILFEKEGLNTILNPKHTIS</sequence>
<accession>A0A0A2M127</accession>
<dbReference type="Proteomes" id="UP000030129">
    <property type="component" value="Unassembled WGS sequence"/>
</dbReference>
<dbReference type="EMBL" id="JRLV01000006">
    <property type="protein sequence ID" value="KGO82045.1"/>
    <property type="molecule type" value="Genomic_DNA"/>
</dbReference>
<dbReference type="PANTHER" id="PTHR11361:SF34">
    <property type="entry name" value="DNA MISMATCH REPAIR PROTEIN MSH1, MITOCHONDRIAL"/>
    <property type="match status" value="1"/>
</dbReference>